<keyword evidence="2" id="KW-0378">Hydrolase</keyword>
<protein>
    <submittedName>
        <fullName evidence="2">Hydrolase</fullName>
    </submittedName>
</protein>
<dbReference type="InterPro" id="IPR029058">
    <property type="entry name" value="AB_hydrolase_fold"/>
</dbReference>
<keyword evidence="3" id="KW-1185">Reference proteome</keyword>
<gene>
    <name evidence="2" type="primary">pldB</name>
    <name evidence="2" type="ORF">JANAI62_01380</name>
</gene>
<dbReference type="Pfam" id="PF12146">
    <property type="entry name" value="Hydrolase_4"/>
    <property type="match status" value="1"/>
</dbReference>
<accession>A0ABQ4NGG9</accession>
<sequence length="313" mass="34083">MAELRADTAPYYEDVACGPAGGHAVWLSAPDGIRIRVGVWPEGSRGTVFLFPGRTEYVEKYSDAAQHLADAGYAALAIDWRGQGLTERPAHDRKIGHVKDFRDFQRDVDAMLAHARSLGLPRPWHLLAHSMGGLIGLRSLMERQVFARAAFSAPMWGLPLPPHLRAVAWTVSSLGSAIGLGERDTPRSGKVADPAAAPFDGNLLTTDPDMFAWMQRQVVRHPDLALGGPSLGWLWAALREMHGLARQAAPDTPCLTLLGSDEGIVDPDAIQVRLASWPGARLRMVEGARHEALMEGTDLRGALYRDIIAHFEG</sequence>
<evidence type="ECO:0000313" key="3">
    <source>
        <dbReference type="Proteomes" id="UP000786693"/>
    </source>
</evidence>
<dbReference type="InterPro" id="IPR051044">
    <property type="entry name" value="MAG_DAG_Lipase"/>
</dbReference>
<dbReference type="EMBL" id="BPFH01000001">
    <property type="protein sequence ID" value="GIT93515.1"/>
    <property type="molecule type" value="Genomic_DNA"/>
</dbReference>
<comment type="caution">
    <text evidence="2">The sequence shown here is derived from an EMBL/GenBank/DDBJ whole genome shotgun (WGS) entry which is preliminary data.</text>
</comment>
<dbReference type="GO" id="GO:0016787">
    <property type="term" value="F:hydrolase activity"/>
    <property type="evidence" value="ECO:0007669"/>
    <property type="project" value="UniProtKB-KW"/>
</dbReference>
<evidence type="ECO:0000313" key="2">
    <source>
        <dbReference type="EMBL" id="GIT93515.1"/>
    </source>
</evidence>
<organism evidence="2 3">
    <name type="scientific">Jannaschia pagri</name>
    <dbReference type="NCBI Taxonomy" id="2829797"/>
    <lineage>
        <taxon>Bacteria</taxon>
        <taxon>Pseudomonadati</taxon>
        <taxon>Pseudomonadota</taxon>
        <taxon>Alphaproteobacteria</taxon>
        <taxon>Rhodobacterales</taxon>
        <taxon>Roseobacteraceae</taxon>
        <taxon>Jannaschia</taxon>
    </lineage>
</organism>
<dbReference type="InterPro" id="IPR022742">
    <property type="entry name" value="Hydrolase_4"/>
</dbReference>
<reference evidence="2 3" key="1">
    <citation type="submission" date="2021-05" db="EMBL/GenBank/DDBJ databases">
        <title>Bacteria Genome sequencing.</title>
        <authorList>
            <person name="Takabe Y."/>
            <person name="Nakajima Y."/>
            <person name="Suzuki S."/>
            <person name="Shiozaki T."/>
        </authorList>
    </citation>
    <scope>NUCLEOTIDE SEQUENCE [LARGE SCALE GENOMIC DNA]</scope>
    <source>
        <strain evidence="2 3">AI_62</strain>
    </source>
</reference>
<evidence type="ECO:0000259" key="1">
    <source>
        <dbReference type="Pfam" id="PF12146"/>
    </source>
</evidence>
<dbReference type="PANTHER" id="PTHR11614">
    <property type="entry name" value="PHOSPHOLIPASE-RELATED"/>
    <property type="match status" value="1"/>
</dbReference>
<dbReference type="Proteomes" id="UP000786693">
    <property type="component" value="Unassembled WGS sequence"/>
</dbReference>
<name>A0ABQ4NGG9_9RHOB</name>
<dbReference type="RefSeq" id="WP_308442976.1">
    <property type="nucleotide sequence ID" value="NZ_BPFH01000001.1"/>
</dbReference>
<dbReference type="Gene3D" id="3.40.50.1820">
    <property type="entry name" value="alpha/beta hydrolase"/>
    <property type="match status" value="1"/>
</dbReference>
<proteinExistence type="predicted"/>
<feature type="domain" description="Serine aminopeptidase S33" evidence="1">
    <location>
        <begin position="44"/>
        <end position="295"/>
    </location>
</feature>
<dbReference type="SUPFAM" id="SSF53474">
    <property type="entry name" value="alpha/beta-Hydrolases"/>
    <property type="match status" value="1"/>
</dbReference>